<dbReference type="OrthoDB" id="4349176at2759"/>
<gene>
    <name evidence="2" type="ORF">DSM5745_00650</name>
</gene>
<dbReference type="GeneID" id="38111020"/>
<evidence type="ECO:0000256" key="1">
    <source>
        <dbReference type="SAM" id="MobiDB-lite"/>
    </source>
</evidence>
<reference evidence="2 3" key="1">
    <citation type="journal article" date="2018" name="IMA Fungus">
        <title>IMA Genome-F 9: Draft genome sequence of Annulohypoxylon stygium, Aspergillus mulundensis, Berkeleyomyces basicola (syn. Thielaviopsis basicola), Ceratocystis smalleyi, two Cercospora beticola strains, Coleophoma cylindrospora, Fusarium fracticaudum, Phialophora cf. hyalina, and Morchella septimelata.</title>
        <authorList>
            <person name="Wingfield B.D."/>
            <person name="Bills G.F."/>
            <person name="Dong Y."/>
            <person name="Huang W."/>
            <person name="Nel W.J."/>
            <person name="Swalarsk-Parry B.S."/>
            <person name="Vaghefi N."/>
            <person name="Wilken P.M."/>
            <person name="An Z."/>
            <person name="de Beer Z.W."/>
            <person name="De Vos L."/>
            <person name="Chen L."/>
            <person name="Duong T.A."/>
            <person name="Gao Y."/>
            <person name="Hammerbacher A."/>
            <person name="Kikkert J.R."/>
            <person name="Li Y."/>
            <person name="Li H."/>
            <person name="Li K."/>
            <person name="Li Q."/>
            <person name="Liu X."/>
            <person name="Ma X."/>
            <person name="Naidoo K."/>
            <person name="Pethybridge S.J."/>
            <person name="Sun J."/>
            <person name="Steenkamp E.T."/>
            <person name="van der Nest M.A."/>
            <person name="van Wyk S."/>
            <person name="Wingfield M.J."/>
            <person name="Xiong C."/>
            <person name="Yue Q."/>
            <person name="Zhang X."/>
        </authorList>
    </citation>
    <scope>NUCLEOTIDE SEQUENCE [LARGE SCALE GENOMIC DNA]</scope>
    <source>
        <strain evidence="2 3">DSM 5745</strain>
    </source>
</reference>
<dbReference type="RefSeq" id="XP_026608511.1">
    <property type="nucleotide sequence ID" value="XM_026742666.1"/>
</dbReference>
<feature type="compositionally biased region" description="Polar residues" evidence="1">
    <location>
        <begin position="156"/>
        <end position="174"/>
    </location>
</feature>
<organism evidence="2 3">
    <name type="scientific">Aspergillus mulundensis</name>
    <dbReference type="NCBI Taxonomy" id="1810919"/>
    <lineage>
        <taxon>Eukaryota</taxon>
        <taxon>Fungi</taxon>
        <taxon>Dikarya</taxon>
        <taxon>Ascomycota</taxon>
        <taxon>Pezizomycotina</taxon>
        <taxon>Eurotiomycetes</taxon>
        <taxon>Eurotiomycetidae</taxon>
        <taxon>Eurotiales</taxon>
        <taxon>Aspergillaceae</taxon>
        <taxon>Aspergillus</taxon>
        <taxon>Aspergillus subgen. Nidulantes</taxon>
    </lineage>
</organism>
<comment type="caution">
    <text evidence="2">The sequence shown here is derived from an EMBL/GenBank/DDBJ whole genome shotgun (WGS) entry which is preliminary data.</text>
</comment>
<sequence length="236" mass="25998">MDLSSLEGPPIADTRFSNPAQSAANIPQIRFDTTFSPVSPLGPNSWDLPPRPASTSALSPRSKHSNTSSNDFWQSMHPNVTERSFRTPPNQSLNPGSSRGFSRFTTTLTPAPRSSRPHSNSVSTPHQLVWVESEQIWIVTARTTSHTPALHERPRSSSSNPGQAGETASISRSRLMNRYSSADLLTDTDTDDLPPPYEQHVYDQPIGPILPAVTRVRPEELPQRGSRWAAIGRRVT</sequence>
<accession>A0A3D8T5P2</accession>
<feature type="region of interest" description="Disordered" evidence="1">
    <location>
        <begin position="145"/>
        <end position="174"/>
    </location>
</feature>
<dbReference type="AlphaFoldDB" id="A0A3D8T5P2"/>
<name>A0A3D8T5P2_9EURO</name>
<feature type="compositionally biased region" description="Polar residues" evidence="1">
    <location>
        <begin position="15"/>
        <end position="37"/>
    </location>
</feature>
<dbReference type="Proteomes" id="UP000256690">
    <property type="component" value="Unassembled WGS sequence"/>
</dbReference>
<evidence type="ECO:0000313" key="3">
    <source>
        <dbReference type="Proteomes" id="UP000256690"/>
    </source>
</evidence>
<protein>
    <submittedName>
        <fullName evidence="2">Uncharacterized protein</fullName>
    </submittedName>
</protein>
<feature type="compositionally biased region" description="Polar residues" evidence="1">
    <location>
        <begin position="53"/>
        <end position="109"/>
    </location>
</feature>
<evidence type="ECO:0000313" key="2">
    <source>
        <dbReference type="EMBL" id="RDW93328.1"/>
    </source>
</evidence>
<feature type="region of interest" description="Disordered" evidence="1">
    <location>
        <begin position="1"/>
        <end position="124"/>
    </location>
</feature>
<keyword evidence="3" id="KW-1185">Reference proteome</keyword>
<proteinExistence type="predicted"/>
<dbReference type="EMBL" id="PVWQ01000001">
    <property type="protein sequence ID" value="RDW93328.1"/>
    <property type="molecule type" value="Genomic_DNA"/>
</dbReference>